<organism evidence="11 12">
    <name type="scientific">Acacia crassicarpa</name>
    <name type="common">northern wattle</name>
    <dbReference type="NCBI Taxonomy" id="499986"/>
    <lineage>
        <taxon>Eukaryota</taxon>
        <taxon>Viridiplantae</taxon>
        <taxon>Streptophyta</taxon>
        <taxon>Embryophyta</taxon>
        <taxon>Tracheophyta</taxon>
        <taxon>Spermatophyta</taxon>
        <taxon>Magnoliopsida</taxon>
        <taxon>eudicotyledons</taxon>
        <taxon>Gunneridae</taxon>
        <taxon>Pentapetalae</taxon>
        <taxon>rosids</taxon>
        <taxon>fabids</taxon>
        <taxon>Fabales</taxon>
        <taxon>Fabaceae</taxon>
        <taxon>Caesalpinioideae</taxon>
        <taxon>mimosoid clade</taxon>
        <taxon>Acacieae</taxon>
        <taxon>Acacia</taxon>
    </lineage>
</organism>
<proteinExistence type="inferred from homology"/>
<comment type="similarity">
    <text evidence="2 9">Belongs to the iron/ascorbate-dependent oxidoreductase family.</text>
</comment>
<keyword evidence="6 9" id="KW-0560">Oxidoreductase</keyword>
<keyword evidence="4" id="KW-0847">Vitamin C</keyword>
<dbReference type="PROSITE" id="PS51471">
    <property type="entry name" value="FE2OG_OXY"/>
    <property type="match status" value="1"/>
</dbReference>
<feature type="domain" description="Fe2OG dioxygenase" evidence="10">
    <location>
        <begin position="209"/>
        <end position="310"/>
    </location>
</feature>
<dbReference type="InterPro" id="IPR026992">
    <property type="entry name" value="DIOX_N"/>
</dbReference>
<evidence type="ECO:0000256" key="7">
    <source>
        <dbReference type="ARBA" id="ARBA00023004"/>
    </source>
</evidence>
<evidence type="ECO:0000256" key="8">
    <source>
        <dbReference type="ARBA" id="ARBA00023241"/>
    </source>
</evidence>
<name>A0AAE1MFP8_9FABA</name>
<dbReference type="GO" id="GO:0046148">
    <property type="term" value="P:pigment biosynthetic process"/>
    <property type="evidence" value="ECO:0007669"/>
    <property type="project" value="UniProtKB-ARBA"/>
</dbReference>
<sequence>MVSTGVGSRVESLAKSGIKSIPKEYVRPEEELINMGDVFEQEKKKEGPEVPTVDLKEMESEDEEVRRSCRQRLKKAAEEWGVMQLVNHGIPMELINAVKEARETFFALPVEEKEKYANDQSSGNFQGYGSKLSNSSSGQIDWQDYLLHLIFPEEKRDLSIWPKTPAYYTEVVSEYARHVRKLGSKILGMLSLELGLEEGRLEEEMRGVEELSLQLKINYYPICPEPDKALGLEAHKDPNPLTFLLHNMVPGLQLFYGGKWVTAKCVPDSILMNVGETIEIYSNGKYKSILHRAMVNKEMVRISWTVFCEPSNNIILKPLPELVSDAEPARFPTRTYS</sequence>
<evidence type="ECO:0000313" key="12">
    <source>
        <dbReference type="Proteomes" id="UP001293593"/>
    </source>
</evidence>
<dbReference type="GO" id="GO:0009813">
    <property type="term" value="P:flavonoid biosynthetic process"/>
    <property type="evidence" value="ECO:0007669"/>
    <property type="project" value="UniProtKB-KW"/>
</dbReference>
<dbReference type="InterPro" id="IPR050295">
    <property type="entry name" value="Plant_2OG-oxidoreductases"/>
</dbReference>
<protein>
    <recommendedName>
        <fullName evidence="10">Fe2OG dioxygenase domain-containing protein</fullName>
    </recommendedName>
</protein>
<keyword evidence="3 9" id="KW-0479">Metal-binding</keyword>
<evidence type="ECO:0000313" key="11">
    <source>
        <dbReference type="EMBL" id="KAK4260498.1"/>
    </source>
</evidence>
<evidence type="ECO:0000256" key="4">
    <source>
        <dbReference type="ARBA" id="ARBA00022896"/>
    </source>
</evidence>
<dbReference type="AlphaFoldDB" id="A0AAE1MFP8"/>
<dbReference type="GO" id="GO:0046872">
    <property type="term" value="F:metal ion binding"/>
    <property type="evidence" value="ECO:0007669"/>
    <property type="project" value="UniProtKB-KW"/>
</dbReference>
<dbReference type="InterPro" id="IPR005123">
    <property type="entry name" value="Oxoglu/Fe-dep_dioxygenase_dom"/>
</dbReference>
<dbReference type="Pfam" id="PF14226">
    <property type="entry name" value="DIOX_N"/>
    <property type="match status" value="1"/>
</dbReference>
<evidence type="ECO:0000256" key="2">
    <source>
        <dbReference type="ARBA" id="ARBA00008056"/>
    </source>
</evidence>
<comment type="cofactor">
    <cofactor evidence="1">
        <name>L-ascorbate</name>
        <dbReference type="ChEBI" id="CHEBI:38290"/>
    </cofactor>
</comment>
<dbReference type="SUPFAM" id="SSF51197">
    <property type="entry name" value="Clavaminate synthase-like"/>
    <property type="match status" value="1"/>
</dbReference>
<dbReference type="Proteomes" id="UP001293593">
    <property type="component" value="Unassembled WGS sequence"/>
</dbReference>
<dbReference type="InterPro" id="IPR027443">
    <property type="entry name" value="IPNS-like_sf"/>
</dbReference>
<comment type="caution">
    <text evidence="11">The sequence shown here is derived from an EMBL/GenBank/DDBJ whole genome shotgun (WGS) entry which is preliminary data.</text>
</comment>
<dbReference type="EMBL" id="JAWXYG010000010">
    <property type="protein sequence ID" value="KAK4260498.1"/>
    <property type="molecule type" value="Genomic_DNA"/>
</dbReference>
<keyword evidence="5" id="KW-0223">Dioxygenase</keyword>
<dbReference type="FunFam" id="2.60.120.330:FF:000009">
    <property type="entry name" value="Flavonol synthase"/>
    <property type="match status" value="1"/>
</dbReference>
<dbReference type="Pfam" id="PF03171">
    <property type="entry name" value="2OG-FeII_Oxy"/>
    <property type="match status" value="1"/>
</dbReference>
<dbReference type="GO" id="GO:0031418">
    <property type="term" value="F:L-ascorbic acid binding"/>
    <property type="evidence" value="ECO:0007669"/>
    <property type="project" value="UniProtKB-KW"/>
</dbReference>
<dbReference type="Gene3D" id="2.60.120.330">
    <property type="entry name" value="B-lactam Antibiotic, Isopenicillin N Synthase, Chain"/>
    <property type="match status" value="1"/>
</dbReference>
<dbReference type="InterPro" id="IPR044861">
    <property type="entry name" value="IPNS-like_FE2OG_OXY"/>
</dbReference>
<keyword evidence="7 9" id="KW-0408">Iron</keyword>
<evidence type="ECO:0000259" key="10">
    <source>
        <dbReference type="PROSITE" id="PS51471"/>
    </source>
</evidence>
<evidence type="ECO:0000256" key="3">
    <source>
        <dbReference type="ARBA" id="ARBA00022723"/>
    </source>
</evidence>
<evidence type="ECO:0000256" key="5">
    <source>
        <dbReference type="ARBA" id="ARBA00022964"/>
    </source>
</evidence>
<dbReference type="GO" id="GO:0051213">
    <property type="term" value="F:dioxygenase activity"/>
    <property type="evidence" value="ECO:0007669"/>
    <property type="project" value="UniProtKB-KW"/>
</dbReference>
<dbReference type="PANTHER" id="PTHR47991">
    <property type="entry name" value="OXOGLUTARATE/IRON-DEPENDENT DIOXYGENASE"/>
    <property type="match status" value="1"/>
</dbReference>
<accession>A0AAE1MFP8</accession>
<evidence type="ECO:0000256" key="1">
    <source>
        <dbReference type="ARBA" id="ARBA00001961"/>
    </source>
</evidence>
<evidence type="ECO:0000256" key="6">
    <source>
        <dbReference type="ARBA" id="ARBA00023002"/>
    </source>
</evidence>
<reference evidence="11" key="1">
    <citation type="submission" date="2023-10" db="EMBL/GenBank/DDBJ databases">
        <title>Chromosome-level genome of the transformable northern wattle, Acacia crassicarpa.</title>
        <authorList>
            <person name="Massaro I."/>
            <person name="Sinha N.R."/>
            <person name="Poethig S."/>
            <person name="Leichty A.R."/>
        </authorList>
    </citation>
    <scope>NUCLEOTIDE SEQUENCE</scope>
    <source>
        <strain evidence="11">Acra3RX</strain>
        <tissue evidence="11">Leaf</tissue>
    </source>
</reference>
<keyword evidence="12" id="KW-1185">Reference proteome</keyword>
<gene>
    <name evidence="11" type="ORF">QN277_003600</name>
</gene>
<keyword evidence="8" id="KW-0284">Flavonoid biosynthesis</keyword>
<evidence type="ECO:0000256" key="9">
    <source>
        <dbReference type="RuleBase" id="RU003682"/>
    </source>
</evidence>